<feature type="compositionally biased region" description="Basic and acidic residues" evidence="1">
    <location>
        <begin position="90"/>
        <end position="111"/>
    </location>
</feature>
<evidence type="ECO:0000256" key="1">
    <source>
        <dbReference type="SAM" id="MobiDB-lite"/>
    </source>
</evidence>
<comment type="caution">
    <text evidence="2">The sequence shown here is derived from an EMBL/GenBank/DDBJ whole genome shotgun (WGS) entry which is preliminary data.</text>
</comment>
<dbReference type="PANTHER" id="PTHR32343">
    <property type="entry name" value="SERINE/ARGININE-RICH SPLICING FACTOR"/>
    <property type="match status" value="1"/>
</dbReference>
<reference evidence="2" key="1">
    <citation type="submission" date="2016-04" db="EMBL/GenBank/DDBJ databases">
        <authorList>
            <person name="Nguyen H.D."/>
            <person name="Samba Siva P."/>
            <person name="Cullis J."/>
            <person name="Levesque C.A."/>
            <person name="Hambleton S."/>
        </authorList>
    </citation>
    <scope>NUCLEOTIDE SEQUENCE</scope>
    <source>
        <strain evidence="2">DAOMC 236416</strain>
    </source>
</reference>
<evidence type="ECO:0000313" key="2">
    <source>
        <dbReference type="EMBL" id="KAE8238058.1"/>
    </source>
</evidence>
<proteinExistence type="predicted"/>
<dbReference type="InterPro" id="IPR012677">
    <property type="entry name" value="Nucleotide-bd_a/b_plait_sf"/>
</dbReference>
<feature type="region of interest" description="Disordered" evidence="1">
    <location>
        <begin position="212"/>
        <end position="241"/>
    </location>
</feature>
<dbReference type="Gene3D" id="3.30.70.330">
    <property type="match status" value="1"/>
</dbReference>
<dbReference type="SUPFAM" id="SSF54928">
    <property type="entry name" value="RNA-binding domain, RBD"/>
    <property type="match status" value="1"/>
</dbReference>
<dbReference type="Pfam" id="PF00076">
    <property type="entry name" value="RRM_1"/>
    <property type="match status" value="1"/>
</dbReference>
<dbReference type="AlphaFoldDB" id="A0A177T1B9"/>
<accession>A0A177T1B9</accession>
<dbReference type="Proteomes" id="UP000077521">
    <property type="component" value="Unassembled WGS sequence"/>
</dbReference>
<dbReference type="OrthoDB" id="7763451at2759"/>
<reference evidence="2" key="2">
    <citation type="journal article" date="2019" name="IMA Fungus">
        <title>Genome sequencing and comparison of five Tilletia species to identify candidate genes for the detection of regulated species infecting wheat.</title>
        <authorList>
            <person name="Nguyen H.D.T."/>
            <person name="Sultana T."/>
            <person name="Kesanakurti P."/>
            <person name="Hambleton S."/>
        </authorList>
    </citation>
    <scope>NUCLEOTIDE SEQUENCE</scope>
    <source>
        <strain evidence="2">DAOMC 236416</strain>
    </source>
</reference>
<dbReference type="InterPro" id="IPR000504">
    <property type="entry name" value="RRM_dom"/>
</dbReference>
<gene>
    <name evidence="2" type="ORF">A4X13_0g8534</name>
</gene>
<dbReference type="PANTHER" id="PTHR32343:SF10">
    <property type="entry name" value="RNA-BINDING REGION RNP-1 DOMAIN-CONTAINING PROTEIN"/>
    <property type="match status" value="1"/>
</dbReference>
<feature type="region of interest" description="Disordered" evidence="1">
    <location>
        <begin position="83"/>
        <end position="114"/>
    </location>
</feature>
<organism evidence="2 3">
    <name type="scientific">Tilletia indica</name>
    <dbReference type="NCBI Taxonomy" id="43049"/>
    <lineage>
        <taxon>Eukaryota</taxon>
        <taxon>Fungi</taxon>
        <taxon>Dikarya</taxon>
        <taxon>Basidiomycota</taxon>
        <taxon>Ustilaginomycotina</taxon>
        <taxon>Exobasidiomycetes</taxon>
        <taxon>Tilletiales</taxon>
        <taxon>Tilletiaceae</taxon>
        <taxon>Tilletia</taxon>
    </lineage>
</organism>
<dbReference type="InterPro" id="IPR035979">
    <property type="entry name" value="RBD_domain_sf"/>
</dbReference>
<sequence length="314" mass="33682">MTSINVSNISSSTTQDGLQDFFSYCGAIKNISLSSEGSAQKATIEFEKASAATTASMLSGGSLDGSNLEIELAQSVSETANKATGGAVDSAKKTADDASKSAKKTADDASKTAKKTANDALDSVNKATDGGVDSAKKAAGDVQDKAEELKENYIGQEHKPRTTIIAEYLASGYIISDDVTKRAIDFDKQHGYSERFTSFLQSVDRTLGEKLTKAPAAAPTEKTKEAAQDAPATSTSVGQDPSLARQVHAQADAVLSHPVIKTRTDWVWSRLNDYYSAVVNHPRIKEYYEQTTRTVQDVHEEAKRIKAEKEKTKA</sequence>
<protein>
    <submittedName>
        <fullName evidence="2">Uncharacterized protein</fullName>
    </submittedName>
</protein>
<name>A0A177T1B9_9BASI</name>
<dbReference type="Gene3D" id="1.10.287.700">
    <property type="entry name" value="Helix hairpin bin"/>
    <property type="match status" value="1"/>
</dbReference>
<dbReference type="SMART" id="SM00360">
    <property type="entry name" value="RRM"/>
    <property type="match status" value="1"/>
</dbReference>
<dbReference type="PROSITE" id="PS50102">
    <property type="entry name" value="RRM"/>
    <property type="match status" value="1"/>
</dbReference>
<evidence type="ECO:0000313" key="3">
    <source>
        <dbReference type="Proteomes" id="UP000077521"/>
    </source>
</evidence>
<dbReference type="EMBL" id="LWDF02001542">
    <property type="protein sequence ID" value="KAE8238058.1"/>
    <property type="molecule type" value="Genomic_DNA"/>
</dbReference>
<dbReference type="GO" id="GO:0003723">
    <property type="term" value="F:RNA binding"/>
    <property type="evidence" value="ECO:0007669"/>
    <property type="project" value="UniProtKB-UniRule"/>
</dbReference>
<keyword evidence="3" id="KW-1185">Reference proteome</keyword>